<feature type="domain" description="WAP" evidence="8">
    <location>
        <begin position="951"/>
        <end position="1002"/>
    </location>
</feature>
<comment type="caution">
    <text evidence="2">Lacks conserved residue(s) required for the propagation of feature annotation.</text>
</comment>
<organism evidence="11">
    <name type="scientific">Enterobius vermicularis</name>
    <name type="common">Human pinworm</name>
    <dbReference type="NCBI Taxonomy" id="51028"/>
    <lineage>
        <taxon>Eukaryota</taxon>
        <taxon>Metazoa</taxon>
        <taxon>Ecdysozoa</taxon>
        <taxon>Nematoda</taxon>
        <taxon>Chromadorea</taxon>
        <taxon>Rhabditida</taxon>
        <taxon>Spirurina</taxon>
        <taxon>Oxyuridomorpha</taxon>
        <taxon>Oxyuroidea</taxon>
        <taxon>Oxyuridae</taxon>
        <taxon>Enterobius</taxon>
    </lineage>
</organism>
<dbReference type="InterPro" id="IPR000716">
    <property type="entry name" value="Thyroglobulin_1"/>
</dbReference>
<evidence type="ECO:0000259" key="8">
    <source>
        <dbReference type="PROSITE" id="PS51390"/>
    </source>
</evidence>
<name>A0A158Q9L3_ENTVE</name>
<dbReference type="InterPro" id="IPR006150">
    <property type="entry name" value="Cys_repeat_1"/>
</dbReference>
<evidence type="ECO:0000256" key="1">
    <source>
        <dbReference type="ARBA" id="ARBA00023157"/>
    </source>
</evidence>
<dbReference type="PROSITE" id="PS51162">
    <property type="entry name" value="THYROGLOBULIN_1_2"/>
    <property type="match status" value="6"/>
</dbReference>
<evidence type="ECO:0000259" key="5">
    <source>
        <dbReference type="PROSITE" id="PS50279"/>
    </source>
</evidence>
<feature type="domain" description="WAP" evidence="8">
    <location>
        <begin position="1452"/>
        <end position="1502"/>
    </location>
</feature>
<feature type="transmembrane region" description="Helical" evidence="4">
    <location>
        <begin position="1960"/>
        <end position="1987"/>
    </location>
</feature>
<dbReference type="GO" id="GO:0019731">
    <property type="term" value="P:antibacterial humoral response"/>
    <property type="evidence" value="ECO:0007669"/>
    <property type="project" value="TreeGrafter"/>
</dbReference>
<dbReference type="PROSITE" id="PS50279">
    <property type="entry name" value="BPTI_KUNITZ_2"/>
    <property type="match status" value="1"/>
</dbReference>
<dbReference type="PROSITE" id="PS51390">
    <property type="entry name" value="WAP"/>
    <property type="match status" value="9"/>
</dbReference>
<feature type="domain" description="Thyroglobulin type-1" evidence="6">
    <location>
        <begin position="124"/>
        <end position="191"/>
    </location>
</feature>
<dbReference type="Gene3D" id="2.10.22.10">
    <property type="entry name" value="Antistasin, domain 1"/>
    <property type="match status" value="3"/>
</dbReference>
<dbReference type="InterPro" id="IPR008197">
    <property type="entry name" value="WAP_dom"/>
</dbReference>
<feature type="domain" description="WAP" evidence="8">
    <location>
        <begin position="308"/>
        <end position="355"/>
    </location>
</feature>
<dbReference type="SMART" id="SM00211">
    <property type="entry name" value="TY"/>
    <property type="match status" value="6"/>
</dbReference>
<dbReference type="GO" id="GO:0005615">
    <property type="term" value="C:extracellular space"/>
    <property type="evidence" value="ECO:0007669"/>
    <property type="project" value="TreeGrafter"/>
</dbReference>
<feature type="domain" description="WAP" evidence="8">
    <location>
        <begin position="75"/>
        <end position="122"/>
    </location>
</feature>
<dbReference type="PROSITE" id="PS00280">
    <property type="entry name" value="BPTI_KUNITZ_1"/>
    <property type="match status" value="1"/>
</dbReference>
<feature type="disulfide bond" evidence="2">
    <location>
        <begin position="1291"/>
        <end position="1298"/>
    </location>
</feature>
<feature type="domain" description="Antistasin-like" evidence="7">
    <location>
        <begin position="498"/>
        <end position="523"/>
    </location>
</feature>
<dbReference type="InterPro" id="IPR002223">
    <property type="entry name" value="Kunitz_BPTI"/>
</dbReference>
<evidence type="ECO:0000313" key="11">
    <source>
        <dbReference type="WBParaSite" id="EVEC_0000240001-mRNA-1"/>
    </source>
</evidence>
<feature type="domain" description="BPTI/Kunitz inhibitor" evidence="5">
    <location>
        <begin position="1781"/>
        <end position="1831"/>
    </location>
</feature>
<dbReference type="SMART" id="SM00131">
    <property type="entry name" value="KU"/>
    <property type="match status" value="1"/>
</dbReference>
<evidence type="ECO:0000313" key="9">
    <source>
        <dbReference type="EMBL" id="VDD86965.1"/>
    </source>
</evidence>
<dbReference type="SMART" id="SM00289">
    <property type="entry name" value="WR1"/>
    <property type="match status" value="7"/>
</dbReference>
<dbReference type="Gene3D" id="4.10.410.10">
    <property type="entry name" value="Pancreatic trypsin inhibitor Kunitz domain"/>
    <property type="match status" value="1"/>
</dbReference>
<dbReference type="EMBL" id="UXUI01007319">
    <property type="protein sequence ID" value="VDD86965.1"/>
    <property type="molecule type" value="Genomic_DNA"/>
</dbReference>
<dbReference type="InterPro" id="IPR020901">
    <property type="entry name" value="Prtase_inh_Kunz-CS"/>
</dbReference>
<sequence length="2074" mass="227580">MGVKMSQGLREPYWKSGECPRLMKAVCISKCTTDNDCLGELKCCSNGCGRECVAPISVLSPVLNALPIKPITIVPNSRVGFCPPKSNIPNTNCEINCQVDADCPGVEKCCDNGCGKVCCPPDKATHCVHLLSAVSRLPKKLLANGYIPKCTVEGYFEKVQCDKVYCWCADSVQGWEIPGTKVFKENGPPNCQTPRICPNVICLNACPHGLKTQQDGCPVTTCECKNLCDDVICPSEMEDCQLVEPDCGQVPCLPVPRCLLNPCPRGLPMTLPDGVTALCTRSTQCSRNYWCHQVGYNGLGFCCLAPESAIREGHCAARIPKHSDESCESECRSDPECQIGSKCCFDGCGLKCIPNGFPPNPFQMKPAKNNEVKDHNKEILSSLLAECPENHPQVDNSKCDIQCQKDNDCDGMKRCCSAGCSSFCTYPTKTTACIHEAMTAEVYKFANMPKCDPAGNYENIQCDEAGCYCVDVNTGKMIPFTRLPSDIAPNCNEPKETCGDVKCTKDCIFGHETDDNGCEKCECKNPCANIECSAEEVCIMVSVECFQKNYCFPQPRCVANICPTGTPFSSVKDVSELCSSDSDCPDSYWCNLLGLNKRGLCCPNPRQEVSPGVCPVTSVAIYSNTSLTVCQIRCRSVASSQAVEPQYSGKKVTAFVKSWQCAKIDLHDNCTGNQQESCTSDEECPGMQKCCSSGCGRICMYPRRTTGCIHLKAALEKLASPFTVDCKEGRWFMPRVDFFKYPKLYTNGTFNSIQCDQDFCWCSTSSGKEIEGTRVNNKLTPNCHTRRVCPQPKCSINIHCPHGRERDMNGCNTCKCFNPCKNIICPGRNEFCVPHPVECTTTPCLPVPRCVVNACPEGIPAIDEVTFEPLFCRESNQCKYLGRPAYCRIFKRNGEDNLHLGSCPRVLEAVTDECTVNCKSDDDCLSTEKCCHNGCGLSCLPAEHHAPIRSKKKKIGECLVIPETEPANCEGNDEDVCTTDDECPGIQKCCSNGCYKGCMYAEITTACLHAHGAAELFKESSYIPQCDADGEFVSVQAYGSSRFCVDSSGREIQGTRSAHRVPSCNLPRTCPVFSCNLHCHLGYRKDSSGCNQCACFNPCEDVTCPRFYVCRLVEGECYTKTCPPYPKCVLNVCPTGEPLITLDTEQLATCTVDSFRQCPTNYFCHRFGLGSKNTGYCCAGNEPEPLEECPAVPETVTDNPKRFIEEPKEKLGVCPANPMSNPGCRSDCTKDSECPEFQKCCPYGCGRLCQFPHVATACIHRVAFLRNENLQLSNETYPQCNTDGSFKLVQCNRESKFCWCVNTVTGVEIAGTRVADFAAEPDCFGIIKSTPRNCPVTCGNKCVYGVRLDEKGCPTNGVCECRNPCEDLKCSRFDDVCVLKPVSCLSPPCPPVPVCKTNPCAGGELALKDRYGNSIPCLRDEECGKEQCRYVLGEQRLGVCCPFKSGKSHVISANKRGECPVHTPDGVFASQNCTQQCSVDTDCTDVEKCCEYGCSRVCTAPERTTNCIHLRAAVANLRKANAAVSLYTPNCDAVSGIIGKVKVNINLFTVIRSEIICLLGMFNTVQCDESDNCWCVDTVTGNEFYGTKTKLFNSAFNICANKKVCSVTCDERAMVCPFGLETDATGCATTPDCRCRNPCNSVHCPVGYVCLLRPKECSDQTCVPVPTCEKNWCINDKRPAVEPRTYTQFTCLENRTQICPSGFYCTGYDYNRRGICCPGQEPSGFPGSPGACPHGDAFSNSPDGSPLQCSVNTNGCPSTHYCLSKPTESTGICCVTKRYVCNLKLDQGPCTVSVPRFYYSSENQTCLPFNYGGCSGNLNNFGSKLECERFCVGTGVDPLLDFVNDDGGAVFEIIELGFLLNGPSNFKKNREDFEKTVFEYLKKKFGLDDSEIKNFAIRGDDTVRFSIYSANAHSKALEVSNAVSEGQLKFKYKGETYRAEPHSWFSHQVAEEISSAPPGIFWTLITASVVFGGIILIALFFACFFLYRRGKQSSGSSTFRGISPSNFVSNTGYGSSPIESPISENSNDQRRISQRVFTTDDMDQVKKVGRVDTSWQQSPDNQGGRRPIRTTLYY</sequence>
<dbReference type="CDD" id="cd00109">
    <property type="entry name" value="Kunitz-type"/>
    <property type="match status" value="1"/>
</dbReference>
<dbReference type="InterPro" id="IPR036857">
    <property type="entry name" value="Thyroglobulin_1_sf"/>
</dbReference>
<dbReference type="PANTHER" id="PTHR19441">
    <property type="entry name" value="WHEY ACDIC PROTEIN WAP"/>
    <property type="match status" value="1"/>
</dbReference>
<dbReference type="CDD" id="cd00191">
    <property type="entry name" value="TY"/>
    <property type="match status" value="3"/>
</dbReference>
<evidence type="ECO:0000256" key="2">
    <source>
        <dbReference type="PROSITE-ProRule" id="PRU00500"/>
    </source>
</evidence>
<dbReference type="InterPro" id="IPR011061">
    <property type="entry name" value="Hirudin/antistatin"/>
</dbReference>
<evidence type="ECO:0000259" key="6">
    <source>
        <dbReference type="PROSITE" id="PS51162"/>
    </source>
</evidence>
<dbReference type="Pfam" id="PF02822">
    <property type="entry name" value="Antistasin"/>
    <property type="match status" value="2"/>
</dbReference>
<feature type="disulfide bond" evidence="2">
    <location>
        <begin position="1007"/>
        <end position="1026"/>
    </location>
</feature>
<feature type="domain" description="Thyroglobulin type-1" evidence="6">
    <location>
        <begin position="1504"/>
        <end position="1609"/>
    </location>
</feature>
<reference evidence="11" key="1">
    <citation type="submission" date="2016-04" db="UniProtKB">
        <authorList>
            <consortium name="WormBaseParasite"/>
        </authorList>
    </citation>
    <scope>IDENTIFICATION</scope>
</reference>
<dbReference type="PROSITE" id="PS00484">
    <property type="entry name" value="THYROGLOBULIN_1_1"/>
    <property type="match status" value="2"/>
</dbReference>
<feature type="domain" description="WAP" evidence="8">
    <location>
        <begin position="896"/>
        <end position="943"/>
    </location>
</feature>
<dbReference type="CDD" id="cd00199">
    <property type="entry name" value="WAP"/>
    <property type="match status" value="2"/>
</dbReference>
<protein>
    <submittedName>
        <fullName evidence="11">Antileukoproteinase</fullName>
    </submittedName>
</protein>
<dbReference type="STRING" id="51028.A0A158Q9L3"/>
<evidence type="ECO:0000259" key="7">
    <source>
        <dbReference type="PROSITE" id="PS51252"/>
    </source>
</evidence>
<evidence type="ECO:0000256" key="4">
    <source>
        <dbReference type="SAM" id="Phobius"/>
    </source>
</evidence>
<dbReference type="Gene3D" id="4.10.75.10">
    <property type="entry name" value="Elafin-like"/>
    <property type="match status" value="9"/>
</dbReference>
<keyword evidence="4" id="KW-0812">Transmembrane</keyword>
<accession>A0A158Q9L3</accession>
<dbReference type="InterPro" id="IPR028150">
    <property type="entry name" value="Lustrin_cystein"/>
</dbReference>
<keyword evidence="10" id="KW-1185">Reference proteome</keyword>
<keyword evidence="4" id="KW-0472">Membrane</keyword>
<dbReference type="WBParaSite" id="EVEC_0000240001-mRNA-1">
    <property type="protein sequence ID" value="EVEC_0000240001-mRNA-1"/>
    <property type="gene ID" value="EVEC_0000240001"/>
</dbReference>
<dbReference type="InterPro" id="IPR036645">
    <property type="entry name" value="Elafin-like_sf"/>
</dbReference>
<feature type="domain" description="WAP" evidence="8">
    <location>
        <begin position="654"/>
        <end position="703"/>
    </location>
</feature>
<feature type="domain" description="Thyroglobulin type-1" evidence="6">
    <location>
        <begin position="1004"/>
        <end position="1064"/>
    </location>
</feature>
<gene>
    <name evidence="9" type="ORF">EVEC_LOCUS2108</name>
</gene>
<proteinExistence type="predicted"/>
<feature type="domain" description="Antistasin-like" evidence="7">
    <location>
        <begin position="197"/>
        <end position="224"/>
    </location>
</feature>
<dbReference type="InterPro" id="IPR004094">
    <property type="entry name" value="Antistasin-like"/>
</dbReference>
<feature type="domain" description="Thyroglobulin type-1" evidence="6">
    <location>
        <begin position="430"/>
        <end position="491"/>
    </location>
</feature>
<dbReference type="PROSITE" id="PS51252">
    <property type="entry name" value="ANTISTASIN"/>
    <property type="match status" value="3"/>
</dbReference>
<dbReference type="SUPFAM" id="SSF57610">
    <property type="entry name" value="Thyroglobulin type-1 domain"/>
    <property type="match status" value="6"/>
</dbReference>
<dbReference type="SUPFAM" id="SSF57262">
    <property type="entry name" value="Leech antihemostatic proteins"/>
    <property type="match status" value="2"/>
</dbReference>
<feature type="domain" description="Thyroglobulin type-1" evidence="6">
    <location>
        <begin position="1255"/>
        <end position="1323"/>
    </location>
</feature>
<feature type="region of interest" description="Disordered" evidence="3">
    <location>
        <begin position="2049"/>
        <end position="2074"/>
    </location>
</feature>
<keyword evidence="1 2" id="KW-1015">Disulfide bond</keyword>
<dbReference type="SUPFAM" id="SSF57256">
    <property type="entry name" value="Elafin-like"/>
    <property type="match status" value="5"/>
</dbReference>
<feature type="domain" description="WAP" evidence="8">
    <location>
        <begin position="12"/>
        <end position="56"/>
    </location>
</feature>
<dbReference type="SUPFAM" id="SSF57362">
    <property type="entry name" value="BPTI-like"/>
    <property type="match status" value="1"/>
</dbReference>
<keyword evidence="4" id="KW-1133">Transmembrane helix</keyword>
<feature type="domain" description="WAP" evidence="8">
    <location>
        <begin position="1207"/>
        <end position="1253"/>
    </location>
</feature>
<dbReference type="GO" id="GO:0045087">
    <property type="term" value="P:innate immune response"/>
    <property type="evidence" value="ECO:0007669"/>
    <property type="project" value="TreeGrafter"/>
</dbReference>
<dbReference type="GO" id="GO:0004867">
    <property type="term" value="F:serine-type endopeptidase inhibitor activity"/>
    <property type="evidence" value="ECO:0007669"/>
    <property type="project" value="InterPro"/>
</dbReference>
<dbReference type="Proteomes" id="UP000274131">
    <property type="component" value="Unassembled WGS sequence"/>
</dbReference>
<reference evidence="9 10" key="2">
    <citation type="submission" date="2018-10" db="EMBL/GenBank/DDBJ databases">
        <authorList>
            <consortium name="Pathogen Informatics"/>
        </authorList>
    </citation>
    <scope>NUCLEOTIDE SEQUENCE [LARGE SCALE GENOMIC DNA]</scope>
</reference>
<dbReference type="Pfam" id="PF14625">
    <property type="entry name" value="Lustrin_cystein"/>
    <property type="match status" value="5"/>
</dbReference>
<evidence type="ECO:0000313" key="10">
    <source>
        <dbReference type="Proteomes" id="UP000274131"/>
    </source>
</evidence>
<feature type="domain" description="WAP" evidence="8">
    <location>
        <begin position="380"/>
        <end position="428"/>
    </location>
</feature>
<dbReference type="Pfam" id="PF00086">
    <property type="entry name" value="Thyroglobulin_1"/>
    <property type="match status" value="6"/>
</dbReference>
<dbReference type="SMART" id="SM00217">
    <property type="entry name" value="WAP"/>
    <property type="match status" value="9"/>
</dbReference>
<dbReference type="InterPro" id="IPR050514">
    <property type="entry name" value="WAP_four-disulfide_core"/>
</dbReference>
<evidence type="ECO:0000256" key="3">
    <source>
        <dbReference type="SAM" id="MobiDB-lite"/>
    </source>
</evidence>
<dbReference type="Pfam" id="PF00095">
    <property type="entry name" value="WAP"/>
    <property type="match status" value="9"/>
</dbReference>
<feature type="domain" description="Antistasin-like" evidence="7">
    <location>
        <begin position="789"/>
        <end position="816"/>
    </location>
</feature>
<dbReference type="Gene3D" id="4.10.800.10">
    <property type="entry name" value="Thyroglobulin type-1"/>
    <property type="match status" value="6"/>
</dbReference>
<dbReference type="OrthoDB" id="5853592at2759"/>
<dbReference type="InterPro" id="IPR036880">
    <property type="entry name" value="Kunitz_BPTI_sf"/>
</dbReference>
<dbReference type="PANTHER" id="PTHR19441:SF95">
    <property type="entry name" value="PERLWAPIN ISOFORM X1"/>
    <property type="match status" value="1"/>
</dbReference>
<feature type="domain" description="Thyroglobulin type-1" evidence="6">
    <location>
        <begin position="723"/>
        <end position="783"/>
    </location>
</feature>
<dbReference type="PRINTS" id="PR00759">
    <property type="entry name" value="BASICPTASE"/>
</dbReference>
<feature type="disulfide bond" evidence="2">
    <location>
        <begin position="1044"/>
        <end position="1064"/>
    </location>
</feature>